<protein>
    <submittedName>
        <fullName evidence="1">Uncharacterized protein</fullName>
    </submittedName>
</protein>
<evidence type="ECO:0000313" key="1">
    <source>
        <dbReference type="EMBL" id="MCQ6958305.1"/>
    </source>
</evidence>
<accession>A0ABT1T113</accession>
<dbReference type="RefSeq" id="WP_256538482.1">
    <property type="nucleotide sequence ID" value="NZ_JANHOH010000001.1"/>
</dbReference>
<dbReference type="Proteomes" id="UP001204376">
    <property type="component" value="Unassembled WGS sequence"/>
</dbReference>
<dbReference type="EMBL" id="JANHOH010000001">
    <property type="protein sequence ID" value="MCQ6958305.1"/>
    <property type="molecule type" value="Genomic_DNA"/>
</dbReference>
<proteinExistence type="predicted"/>
<reference evidence="1 2" key="1">
    <citation type="submission" date="2022-07" db="EMBL/GenBank/DDBJ databases">
        <title>Mucilaginibacter sp. JC4.</title>
        <authorList>
            <person name="Le V."/>
            <person name="Ko S.-R."/>
            <person name="Ahn C.-Y."/>
            <person name="Oh H.-M."/>
        </authorList>
    </citation>
    <scope>NUCLEOTIDE SEQUENCE [LARGE SCALE GENOMIC DNA]</scope>
    <source>
        <strain evidence="1 2">JC4</strain>
    </source>
</reference>
<keyword evidence="2" id="KW-1185">Reference proteome</keyword>
<name>A0ABT1T113_9SPHI</name>
<comment type="caution">
    <text evidence="1">The sequence shown here is derived from an EMBL/GenBank/DDBJ whole genome shotgun (WGS) entry which is preliminary data.</text>
</comment>
<gene>
    <name evidence="1" type="ORF">NPE20_10065</name>
</gene>
<evidence type="ECO:0000313" key="2">
    <source>
        <dbReference type="Proteomes" id="UP001204376"/>
    </source>
</evidence>
<sequence length="1019" mass="117149">MSVFNELLASRQLGRHSGQALWAYALDDAGFLQLSQTLAGVSNSEELDPVDCALYYAEWWKRCYNGGIPSKREVLDSIDGLRVTDEERFFQLARKGGQLLGVRWIKNQNTLYFKTLLLQGGLPVRHMSAHSGNYKNFLLKIIELNPSTIDDFAFDNDLTALLPKTSRNPEIYECCLSIVKAIMDNDEAYLSILNGNRELNEISSELRVKKLSLRVPVRRTRIKVAWMLDTHKKSIRLYLAFPEFTTEQFRNLFIRNNEEDQLDYVYKCYYNGVIVCKFIKKANGQYKTDWVNQHDLLWDGGDQLPDIYLTGIDGKRHSCNDLVGYLPRLDQATLWTAYDDTQYTLEKGRHTTGDTGFLLSLAAQHVSGGEAIEDLQLYGEAFQLIRFREIITVSQDGEERFFKTSSKKIDWYILDQRPKWIKRANYPITGSKPHIIAEDENGPIKIIDLKWRQSLSMGWNNWNVPIPAGLTELKLQIGDIIEYDTCFMLGRLERRVHSESLHQAQIELVNNLFVFQINENPWVHIDKAGPHTITLNLTSTSHIPAAIHGSLRSANQAHGLQFEMEPPFHGVAILDPGGEVLANNSSLTLNKLYGYRLMTNQDQLIVNMSNTSKKDIIISEPLERGLSSLMKLEDKIIQLYALSDIMDSTSEILLEIAEQKQFGQIKLAEYRIQRYEQRIAWNLDDQQRLQLQTAPLQPELFAVPLDCALDELYLRDLVWQDGIYTFRNENSPEKYIAFCGKEVRIQPEFICSDSLHEQTSAEDRLERINQLRDELLTAGADEEIWQRLLAYFRICQQNALTYATFDILRAASFSSELAARVFVFLAYSDETETFISESCGLLERDIGFCFHWAAREHWLAATEWIGFQSDEEVAELIFGNIFQYFEEQQPAESFKETAGYIFRDTRPRLKQGFHLNTEISKMRSLLGSKVLAELPKKCPKVPEAFKSIIGVNADLANVKLLLKSPVTVALSIANVDHTLWKKENEDVRRHVRYSQLLNPAWYSEAINYCLTKNLITYEL</sequence>
<organism evidence="1 2">
    <name type="scientific">Mucilaginibacter aquariorum</name>
    <dbReference type="NCBI Taxonomy" id="2967225"/>
    <lineage>
        <taxon>Bacteria</taxon>
        <taxon>Pseudomonadati</taxon>
        <taxon>Bacteroidota</taxon>
        <taxon>Sphingobacteriia</taxon>
        <taxon>Sphingobacteriales</taxon>
        <taxon>Sphingobacteriaceae</taxon>
        <taxon>Mucilaginibacter</taxon>
    </lineage>
</organism>